<comment type="similarity">
    <text evidence="1">Belongs to the N(4)/N(6)-methyltransferase family.</text>
</comment>
<dbReference type="PANTHER" id="PTHR42933">
    <property type="entry name" value="SLR6095 PROTEIN"/>
    <property type="match status" value="1"/>
</dbReference>
<keyword evidence="6" id="KW-0680">Restriction system</keyword>
<dbReference type="InterPro" id="IPR003356">
    <property type="entry name" value="DNA_methylase_A-5"/>
</dbReference>
<evidence type="ECO:0000256" key="1">
    <source>
        <dbReference type="ARBA" id="ARBA00006594"/>
    </source>
</evidence>
<dbReference type="GO" id="GO:0003677">
    <property type="term" value="F:DNA binding"/>
    <property type="evidence" value="ECO:0007669"/>
    <property type="project" value="InterPro"/>
</dbReference>
<evidence type="ECO:0000256" key="4">
    <source>
        <dbReference type="ARBA" id="ARBA00022679"/>
    </source>
</evidence>
<dbReference type="Proteomes" id="UP000655589">
    <property type="component" value="Unassembled WGS sequence"/>
</dbReference>
<keyword evidence="4 10" id="KW-0808">Transferase</keyword>
<dbReference type="GO" id="GO:0008170">
    <property type="term" value="F:N-methyltransferase activity"/>
    <property type="evidence" value="ECO:0007669"/>
    <property type="project" value="InterPro"/>
</dbReference>
<dbReference type="Gene3D" id="1.20.1260.30">
    <property type="match status" value="1"/>
</dbReference>
<sequence>MADARRLVDKIWSYAHVLRDDGVGVIEYTEQLTFLLFLKMAHERATRKLKPEQIVPEEYSWQRLLDAEGAQLELVYTQILVGLGRQPGTLGTIFRKAQNRIQDPAKLKRLIHDLIDKEQWSQAGTDIKGDAYESLLAKGASDKGSGAGQYFTPRSIISAMVDCVQPTVADTVVDPACGTGGFLLSAHEYAARGAESMTPPQRDHLRNGFAHGVELVDGTARLAAMNLLLHGIGEANGESLIEVKDALTADPGDRWSVVLANPPFGTKSSLRYVGADGQEASEEREIERQDFTVTTSNKQLNFLQHIATILDINGRAAVVLPDNVLFEGGAGEALRRRLLNDFDLHTMLRLPTGIFYAQGVKANVLFFDKKPASEEPWTQKLWVYDLRTNQHFTLKQNPLTRAHLDDFVDCFAPGKPRDERVESERFKAFDYDELIARDKVNLDITWLRDESLEDLDRLPAPEVIAREIVEDLTAALAEFEAVAAALEASTARE</sequence>
<dbReference type="GO" id="GO:0032259">
    <property type="term" value="P:methylation"/>
    <property type="evidence" value="ECO:0007669"/>
    <property type="project" value="UniProtKB-KW"/>
</dbReference>
<keyword evidence="5" id="KW-0949">S-adenosyl-L-methionine</keyword>
<evidence type="ECO:0000259" key="8">
    <source>
        <dbReference type="Pfam" id="PF02384"/>
    </source>
</evidence>
<comment type="catalytic activity">
    <reaction evidence="7">
        <text>a 2'-deoxyadenosine in DNA + S-adenosyl-L-methionine = an N(6)-methyl-2'-deoxyadenosine in DNA + S-adenosyl-L-homocysteine + H(+)</text>
        <dbReference type="Rhea" id="RHEA:15197"/>
        <dbReference type="Rhea" id="RHEA-COMP:12418"/>
        <dbReference type="Rhea" id="RHEA-COMP:12419"/>
        <dbReference type="ChEBI" id="CHEBI:15378"/>
        <dbReference type="ChEBI" id="CHEBI:57856"/>
        <dbReference type="ChEBI" id="CHEBI:59789"/>
        <dbReference type="ChEBI" id="CHEBI:90615"/>
        <dbReference type="ChEBI" id="CHEBI:90616"/>
        <dbReference type="EC" id="2.1.1.72"/>
    </reaction>
</comment>
<reference evidence="10" key="2">
    <citation type="submission" date="2020-09" db="EMBL/GenBank/DDBJ databases">
        <authorList>
            <person name="Sun Q."/>
            <person name="Ohkuma M."/>
        </authorList>
    </citation>
    <scope>NUCLEOTIDE SEQUENCE</scope>
    <source>
        <strain evidence="10">JCM 3051</strain>
    </source>
</reference>
<accession>A0A8H9GHR8</accession>
<dbReference type="PANTHER" id="PTHR42933:SF4">
    <property type="entry name" value="TYPE I RESTRICTION ENZYME ECOKI METHYLASE SUBUNIT"/>
    <property type="match status" value="1"/>
</dbReference>
<evidence type="ECO:0000313" key="11">
    <source>
        <dbReference type="Proteomes" id="UP000655589"/>
    </source>
</evidence>
<dbReference type="InterPro" id="IPR002052">
    <property type="entry name" value="DNA_methylase_N6_adenine_CS"/>
</dbReference>
<dbReference type="RefSeq" id="WP_171108074.1">
    <property type="nucleotide sequence ID" value="NZ_BMPT01000009.1"/>
</dbReference>
<dbReference type="SUPFAM" id="SSF53335">
    <property type="entry name" value="S-adenosyl-L-methionine-dependent methyltransferases"/>
    <property type="match status" value="1"/>
</dbReference>
<organism evidence="10 11">
    <name type="scientific">Promicromonospora citrea</name>
    <dbReference type="NCBI Taxonomy" id="43677"/>
    <lineage>
        <taxon>Bacteria</taxon>
        <taxon>Bacillati</taxon>
        <taxon>Actinomycetota</taxon>
        <taxon>Actinomycetes</taxon>
        <taxon>Micrococcales</taxon>
        <taxon>Promicromonosporaceae</taxon>
        <taxon>Promicromonospora</taxon>
    </lineage>
</organism>
<evidence type="ECO:0000256" key="3">
    <source>
        <dbReference type="ARBA" id="ARBA00022603"/>
    </source>
</evidence>
<dbReference type="InterPro" id="IPR038333">
    <property type="entry name" value="T1MK-like_N_sf"/>
</dbReference>
<dbReference type="GO" id="GO:0009007">
    <property type="term" value="F:site-specific DNA-methyltransferase (adenine-specific) activity"/>
    <property type="evidence" value="ECO:0007669"/>
    <property type="project" value="UniProtKB-EC"/>
</dbReference>
<feature type="domain" description="DNA methylase adenine-specific" evidence="8">
    <location>
        <begin position="125"/>
        <end position="438"/>
    </location>
</feature>
<evidence type="ECO:0000256" key="2">
    <source>
        <dbReference type="ARBA" id="ARBA00011900"/>
    </source>
</evidence>
<evidence type="ECO:0000256" key="5">
    <source>
        <dbReference type="ARBA" id="ARBA00022691"/>
    </source>
</evidence>
<proteinExistence type="inferred from homology"/>
<dbReference type="Gene3D" id="3.40.50.150">
    <property type="entry name" value="Vaccinia Virus protein VP39"/>
    <property type="match status" value="1"/>
</dbReference>
<evidence type="ECO:0000256" key="6">
    <source>
        <dbReference type="ARBA" id="ARBA00022747"/>
    </source>
</evidence>
<gene>
    <name evidence="10" type="ORF">GCM10010102_25940</name>
</gene>
<keyword evidence="3 10" id="KW-0489">Methyltransferase</keyword>
<dbReference type="Pfam" id="PF02384">
    <property type="entry name" value="N6_Mtase"/>
    <property type="match status" value="1"/>
</dbReference>
<evidence type="ECO:0000256" key="7">
    <source>
        <dbReference type="ARBA" id="ARBA00047942"/>
    </source>
</evidence>
<dbReference type="GO" id="GO:0009307">
    <property type="term" value="P:DNA restriction-modification system"/>
    <property type="evidence" value="ECO:0007669"/>
    <property type="project" value="UniProtKB-KW"/>
</dbReference>
<dbReference type="Pfam" id="PF12161">
    <property type="entry name" value="HsdM_N"/>
    <property type="match status" value="1"/>
</dbReference>
<dbReference type="InterPro" id="IPR051537">
    <property type="entry name" value="DNA_Adenine_Mtase"/>
</dbReference>
<dbReference type="EC" id="2.1.1.72" evidence="2"/>
<dbReference type="PRINTS" id="PR00507">
    <property type="entry name" value="N12N6MTFRASE"/>
</dbReference>
<dbReference type="PROSITE" id="PS00092">
    <property type="entry name" value="N6_MTASE"/>
    <property type="match status" value="1"/>
</dbReference>
<evidence type="ECO:0000313" key="10">
    <source>
        <dbReference type="EMBL" id="GGM28969.1"/>
    </source>
</evidence>
<dbReference type="InterPro" id="IPR022749">
    <property type="entry name" value="D12N6_MeTrfase_N"/>
</dbReference>
<dbReference type="InterPro" id="IPR029063">
    <property type="entry name" value="SAM-dependent_MTases_sf"/>
</dbReference>
<protein>
    <recommendedName>
        <fullName evidence="2">site-specific DNA-methyltransferase (adenine-specific)</fullName>
        <ecNumber evidence="2">2.1.1.72</ecNumber>
    </recommendedName>
</protein>
<dbReference type="AlphaFoldDB" id="A0A8H9GHR8"/>
<name>A0A8H9GHR8_9MICO</name>
<dbReference type="EMBL" id="BMPT01000009">
    <property type="protein sequence ID" value="GGM28969.1"/>
    <property type="molecule type" value="Genomic_DNA"/>
</dbReference>
<evidence type="ECO:0000259" key="9">
    <source>
        <dbReference type="Pfam" id="PF12161"/>
    </source>
</evidence>
<feature type="domain" description="N6 adenine-specific DNA methyltransferase N-terminal" evidence="9">
    <location>
        <begin position="8"/>
        <end position="112"/>
    </location>
</feature>
<reference evidence="10" key="1">
    <citation type="journal article" date="2014" name="Int. J. Syst. Evol. Microbiol.">
        <title>Complete genome sequence of Corynebacterium casei LMG S-19264T (=DSM 44701T), isolated from a smear-ripened cheese.</title>
        <authorList>
            <consortium name="US DOE Joint Genome Institute (JGI-PGF)"/>
            <person name="Walter F."/>
            <person name="Albersmeier A."/>
            <person name="Kalinowski J."/>
            <person name="Ruckert C."/>
        </authorList>
    </citation>
    <scope>NUCLEOTIDE SEQUENCE</scope>
    <source>
        <strain evidence="10">JCM 3051</strain>
    </source>
</reference>
<comment type="caution">
    <text evidence="10">The sequence shown here is derived from an EMBL/GenBank/DDBJ whole genome shotgun (WGS) entry which is preliminary data.</text>
</comment>
<keyword evidence="11" id="KW-1185">Reference proteome</keyword>